<dbReference type="InParanoid" id="G9EK69"/>
<dbReference type="OrthoDB" id="5653487at2"/>
<accession>G9EK69</accession>
<dbReference type="AlphaFoldDB" id="G9EK69"/>
<sequence>MFWYETIDATYACLIGEHYENTVTHPKKSLFEKIISVVIKPQIIFVFIAEELYLSTKKQQGSKGVLDFLIFPLLSRKLISDARSEERKNTPIINALALAIAIPLEVLRHSLALALTLSLAPLVLFIHSMRAVFNYLSHEMNDDTDVNWFSLEI</sequence>
<keyword evidence="1" id="KW-1133">Transmembrane helix</keyword>
<evidence type="ECO:0000313" key="3">
    <source>
        <dbReference type="Proteomes" id="UP000002770"/>
    </source>
</evidence>
<gene>
    <name evidence="2" type="ORF">LDG_5592</name>
</gene>
<dbReference type="EMBL" id="JH413801">
    <property type="protein sequence ID" value="EHL32220.1"/>
    <property type="molecule type" value="Genomic_DNA"/>
</dbReference>
<name>G9EK69_9GAMM</name>
<protein>
    <submittedName>
        <fullName evidence="2">Uncharacterized protein</fullName>
    </submittedName>
</protein>
<dbReference type="RefSeq" id="WP_006869566.1">
    <property type="nucleotide sequence ID" value="NZ_JH413801.1"/>
</dbReference>
<feature type="transmembrane region" description="Helical" evidence="1">
    <location>
        <begin position="111"/>
        <end position="133"/>
    </location>
</feature>
<reference evidence="2 3" key="1">
    <citation type="journal article" date="2011" name="BMC Genomics">
        <title>Insight into cross-talk between intra-amoebal pathogens.</title>
        <authorList>
            <person name="Gimenez G."/>
            <person name="Bertelli C."/>
            <person name="Moliner C."/>
            <person name="Robert C."/>
            <person name="Raoult D."/>
            <person name="Fournier P.E."/>
            <person name="Greub G."/>
        </authorList>
    </citation>
    <scope>NUCLEOTIDE SEQUENCE [LARGE SCALE GENOMIC DNA]</scope>
    <source>
        <strain evidence="2 3">LLAP12</strain>
    </source>
</reference>
<organism evidence="2 3">
    <name type="scientific">Legionella drancourtii LLAP12</name>
    <dbReference type="NCBI Taxonomy" id="658187"/>
    <lineage>
        <taxon>Bacteria</taxon>
        <taxon>Pseudomonadati</taxon>
        <taxon>Pseudomonadota</taxon>
        <taxon>Gammaproteobacteria</taxon>
        <taxon>Legionellales</taxon>
        <taxon>Legionellaceae</taxon>
        <taxon>Legionella</taxon>
    </lineage>
</organism>
<evidence type="ECO:0000313" key="2">
    <source>
        <dbReference type="EMBL" id="EHL32220.1"/>
    </source>
</evidence>
<evidence type="ECO:0000256" key="1">
    <source>
        <dbReference type="SAM" id="Phobius"/>
    </source>
</evidence>
<dbReference type="HOGENOM" id="CLU_116218_0_0_6"/>
<dbReference type="STRING" id="658187.LDG_5592"/>
<keyword evidence="1" id="KW-0472">Membrane</keyword>
<proteinExistence type="predicted"/>
<dbReference type="Proteomes" id="UP000002770">
    <property type="component" value="Unassembled WGS sequence"/>
</dbReference>
<keyword evidence="3" id="KW-1185">Reference proteome</keyword>
<keyword evidence="1" id="KW-0812">Transmembrane</keyword>